<dbReference type="AlphaFoldDB" id="A0A838ZN02"/>
<proteinExistence type="predicted"/>
<dbReference type="CDD" id="cd19099">
    <property type="entry name" value="AKR_unchar"/>
    <property type="match status" value="1"/>
</dbReference>
<gene>
    <name evidence="2" type="ORF">HU137_05580</name>
</gene>
<dbReference type="SUPFAM" id="SSF51430">
    <property type="entry name" value="NAD(P)-linked oxidoreductase"/>
    <property type="match status" value="1"/>
</dbReference>
<dbReference type="InterPro" id="IPR036812">
    <property type="entry name" value="NAD(P)_OxRdtase_dom_sf"/>
</dbReference>
<dbReference type="Gene3D" id="3.20.20.100">
    <property type="entry name" value="NADP-dependent oxidoreductase domain"/>
    <property type="match status" value="1"/>
</dbReference>
<name>A0A838ZN02_9FLAO</name>
<dbReference type="RefSeq" id="WP_182042802.1">
    <property type="nucleotide sequence ID" value="NZ_JACDZE010000001.1"/>
</dbReference>
<dbReference type="Proteomes" id="UP000552241">
    <property type="component" value="Unassembled WGS sequence"/>
</dbReference>
<organism evidence="2 3">
    <name type="scientific">Moheibacter lacus</name>
    <dbReference type="NCBI Taxonomy" id="2745851"/>
    <lineage>
        <taxon>Bacteria</taxon>
        <taxon>Pseudomonadati</taxon>
        <taxon>Bacteroidota</taxon>
        <taxon>Flavobacteriia</taxon>
        <taxon>Flavobacteriales</taxon>
        <taxon>Weeksellaceae</taxon>
        <taxon>Moheibacter</taxon>
    </lineage>
</organism>
<keyword evidence="3" id="KW-1185">Reference proteome</keyword>
<evidence type="ECO:0000313" key="2">
    <source>
        <dbReference type="EMBL" id="MBA5629240.1"/>
    </source>
</evidence>
<sequence>MINLENLSKIGIGTYRMSIENNNHREALEYAIDNGINLIDTASNYQNGNSEKLIGKLIDSSLRENVFIITKAGYIQGDDINKLSSINKNKIVHINERFYYSIDKSFIELQIKQSLERINTEYIDCFLIHNPEHYFDVPNEIQKDIDQHIIETFQYLEGLVNTGIIRYYGISSNHLPDPSLKNFGFENLLKLRNQFPHFKIVQFPFNLVESNASLKLYNSNSLIDVCKQYDIKCISNRPFNTIYEGKTLQLIDHSFELNNINEEKEIELFHKMLNLVQNRLHEIGENTPIEEFTPIKYLIKNRKLIANEAALNEVIRRYLFPFLNQIELADENTFKIISLLQNEWRLFIKQNNKLRLTSLKEKMGINENEDLMKYLYDLYLTQGVDHVLMGLRNKKYVDNILHLL</sequence>
<comment type="caution">
    <text evidence="2">The sequence shown here is derived from an EMBL/GenBank/DDBJ whole genome shotgun (WGS) entry which is preliminary data.</text>
</comment>
<feature type="domain" description="NADP-dependent oxidoreductase" evidence="1">
    <location>
        <begin position="9"/>
        <end position="258"/>
    </location>
</feature>
<dbReference type="PANTHER" id="PTHR43312:SF1">
    <property type="entry name" value="NADP-DEPENDENT OXIDOREDUCTASE DOMAIN-CONTAINING PROTEIN"/>
    <property type="match status" value="1"/>
</dbReference>
<accession>A0A838ZN02</accession>
<dbReference type="InterPro" id="IPR023210">
    <property type="entry name" value="NADP_OxRdtase_dom"/>
</dbReference>
<dbReference type="InterPro" id="IPR053135">
    <property type="entry name" value="AKR2_Oxidoreductase"/>
</dbReference>
<evidence type="ECO:0000259" key="1">
    <source>
        <dbReference type="Pfam" id="PF00248"/>
    </source>
</evidence>
<protein>
    <submittedName>
        <fullName evidence="2">Aldo/keto reductase</fullName>
    </submittedName>
</protein>
<evidence type="ECO:0000313" key="3">
    <source>
        <dbReference type="Proteomes" id="UP000552241"/>
    </source>
</evidence>
<dbReference type="PANTHER" id="PTHR43312">
    <property type="entry name" value="D-THREO-ALDOSE 1-DEHYDROGENASE"/>
    <property type="match status" value="1"/>
</dbReference>
<dbReference type="EMBL" id="JACDZE010000001">
    <property type="protein sequence ID" value="MBA5629240.1"/>
    <property type="molecule type" value="Genomic_DNA"/>
</dbReference>
<reference evidence="2 3" key="1">
    <citation type="submission" date="2020-07" db="EMBL/GenBank/DDBJ databases">
        <title>Moheibacter lacus sp. nov., a member of the family Flavobacteriaceae isolated from freshwater lake sediment.</title>
        <authorList>
            <person name="Liu Y."/>
        </authorList>
    </citation>
    <scope>NUCLEOTIDE SEQUENCE [LARGE SCALE GENOMIC DNA]</scope>
    <source>
        <strain evidence="2 3">BDHS18</strain>
    </source>
</reference>
<dbReference type="Pfam" id="PF00248">
    <property type="entry name" value="Aldo_ket_red"/>
    <property type="match status" value="1"/>
</dbReference>